<protein>
    <submittedName>
        <fullName evidence="1">Uncharacterized protein</fullName>
    </submittedName>
</protein>
<evidence type="ECO:0000313" key="1">
    <source>
        <dbReference type="EMBL" id="AEX55128.1"/>
    </source>
</evidence>
<proteinExistence type="predicted"/>
<dbReference type="AlphaFoldDB" id="H2D723"/>
<accession>H2D723</accession>
<sequence length="288" mass="31458">MFERINDVVDYLKGVDWKQFAYRTLIPSACSLVLGSMIFGGRGGGNSTPNKSVDNTIFSVVDLPTQISHLQNSELAVFKQQLANLQTPVAKPDTTDTTDSIGKFLASVNDSSSLDSFFTTYLALDPKSSIDSQFKAISAFISDGAQADDSEKSQTSSGYMVQQNIYSFLGSNSWQKSTGSQTALAGSVSTSLLTGSLDDARVYQCIVPATNQKRQFALLNYIVKTDSKGKIISVSYTGNITGYSDIKAYYDKLQQVLKNNVELDKDGKYTKAYKYEPLPETESSEEGQ</sequence>
<organism evidence="1">
    <name type="scientific">Streptococcus salivarius</name>
    <dbReference type="NCBI Taxonomy" id="1304"/>
    <lineage>
        <taxon>Bacteria</taxon>
        <taxon>Bacillati</taxon>
        <taxon>Bacillota</taxon>
        <taxon>Bacilli</taxon>
        <taxon>Lactobacillales</taxon>
        <taxon>Streptococcaceae</taxon>
        <taxon>Streptococcus</taxon>
    </lineage>
</organism>
<name>H2D723_STRSL</name>
<reference evidence="1" key="1">
    <citation type="journal article" date="2012" name="Appl. Environ. Microbiol.">
        <title>Salivaricin D, a Novel Intrinsically Trypsin-Resistant Lantibiotic from Streptococcus salivarius 5M6c Isolated from a Healthy Infant.</title>
        <authorList>
            <person name="Birri D.J."/>
            <person name="Brede D.A."/>
            <person name="Nes I.F."/>
        </authorList>
    </citation>
    <scope>NUCLEOTIDE SEQUENCE</scope>
    <source>
        <strain evidence="1">5M6c</strain>
    </source>
</reference>
<dbReference type="EMBL" id="JN564797">
    <property type="protein sequence ID" value="AEX55128.1"/>
    <property type="molecule type" value="Genomic_DNA"/>
</dbReference>